<accession>A0ABY7H677</accession>
<reference evidence="1" key="1">
    <citation type="submission" date="2022-11" db="EMBL/GenBank/DDBJ databases">
        <title>Minimal conservation of predation-associated metabolite biosynthetic gene clusters underscores biosynthetic potential of Myxococcota including descriptions for ten novel species: Archangium lansinium sp. nov., Myxococcus landrumus sp. nov., Nannocystis bai.</title>
        <authorList>
            <person name="Ahearne A."/>
            <person name="Stevens C."/>
            <person name="Dowd S."/>
        </authorList>
    </citation>
    <scope>NUCLEOTIDE SEQUENCE</scope>
    <source>
        <strain evidence="1">Fl3</strain>
    </source>
</reference>
<evidence type="ECO:0008006" key="3">
    <source>
        <dbReference type="Google" id="ProtNLM"/>
    </source>
</evidence>
<gene>
    <name evidence="1" type="ORF">O0S08_00335</name>
</gene>
<dbReference type="RefSeq" id="WP_269036916.1">
    <property type="nucleotide sequence ID" value="NZ_CP114040.1"/>
</dbReference>
<keyword evidence="2" id="KW-1185">Reference proteome</keyword>
<dbReference type="Proteomes" id="UP001164459">
    <property type="component" value="Chromosome"/>
</dbReference>
<sequence>MAKTLGLISFLLLIGACNDGGNTEGGECYYSPQVEVPRADYDAAEEDGELSAEECEELCNEFLDVEDSGGPEEVQGPDCIIDVVGAKIVTMECRVDIGCA</sequence>
<protein>
    <recommendedName>
        <fullName evidence="3">Lipoprotein</fullName>
    </recommendedName>
</protein>
<dbReference type="PROSITE" id="PS51257">
    <property type="entry name" value="PROKAR_LIPOPROTEIN"/>
    <property type="match status" value="1"/>
</dbReference>
<evidence type="ECO:0000313" key="1">
    <source>
        <dbReference type="EMBL" id="WAS94580.1"/>
    </source>
</evidence>
<proteinExistence type="predicted"/>
<dbReference type="EMBL" id="CP114040">
    <property type="protein sequence ID" value="WAS94580.1"/>
    <property type="molecule type" value="Genomic_DNA"/>
</dbReference>
<organism evidence="1 2">
    <name type="scientific">Nannocystis punicea</name>
    <dbReference type="NCBI Taxonomy" id="2995304"/>
    <lineage>
        <taxon>Bacteria</taxon>
        <taxon>Pseudomonadati</taxon>
        <taxon>Myxococcota</taxon>
        <taxon>Polyangia</taxon>
        <taxon>Nannocystales</taxon>
        <taxon>Nannocystaceae</taxon>
        <taxon>Nannocystis</taxon>
    </lineage>
</organism>
<evidence type="ECO:0000313" key="2">
    <source>
        <dbReference type="Proteomes" id="UP001164459"/>
    </source>
</evidence>
<name>A0ABY7H677_9BACT</name>